<feature type="chain" id="PRO_5032848493" evidence="1">
    <location>
        <begin position="21"/>
        <end position="319"/>
    </location>
</feature>
<keyword evidence="4" id="KW-1185">Reference proteome</keyword>
<gene>
    <name evidence="3" type="ORF">HNR46_000025</name>
</gene>
<dbReference type="Gene3D" id="3.40.50.880">
    <property type="match status" value="1"/>
</dbReference>
<accession>A0A840V2A5</accession>
<keyword evidence="1" id="KW-0732">Signal</keyword>
<dbReference type="RefSeq" id="WP_184014634.1">
    <property type="nucleotide sequence ID" value="NZ_JACHFD010000001.1"/>
</dbReference>
<dbReference type="Pfam" id="PF06283">
    <property type="entry name" value="ThuA"/>
    <property type="match status" value="1"/>
</dbReference>
<name>A0A840V2A5_9BACT</name>
<evidence type="ECO:0000313" key="3">
    <source>
        <dbReference type="EMBL" id="MBB5349804.1"/>
    </source>
</evidence>
<evidence type="ECO:0000259" key="2">
    <source>
        <dbReference type="Pfam" id="PF06283"/>
    </source>
</evidence>
<dbReference type="GO" id="GO:0016740">
    <property type="term" value="F:transferase activity"/>
    <property type="evidence" value="ECO:0007669"/>
    <property type="project" value="UniProtKB-KW"/>
</dbReference>
<feature type="signal peptide" evidence="1">
    <location>
        <begin position="1"/>
        <end position="20"/>
    </location>
</feature>
<feature type="domain" description="ThuA-like" evidence="2">
    <location>
        <begin position="41"/>
        <end position="259"/>
    </location>
</feature>
<evidence type="ECO:0000313" key="4">
    <source>
        <dbReference type="Proteomes" id="UP000557717"/>
    </source>
</evidence>
<comment type="caution">
    <text evidence="3">The sequence shown here is derived from an EMBL/GenBank/DDBJ whole genome shotgun (WGS) entry which is preliminary data.</text>
</comment>
<dbReference type="EMBL" id="JACHFD010000001">
    <property type="protein sequence ID" value="MBB5349804.1"/>
    <property type="molecule type" value="Genomic_DNA"/>
</dbReference>
<proteinExistence type="predicted"/>
<organism evidence="3 4">
    <name type="scientific">Haloferula luteola</name>
    <dbReference type="NCBI Taxonomy" id="595692"/>
    <lineage>
        <taxon>Bacteria</taxon>
        <taxon>Pseudomonadati</taxon>
        <taxon>Verrucomicrobiota</taxon>
        <taxon>Verrucomicrobiia</taxon>
        <taxon>Verrucomicrobiales</taxon>
        <taxon>Verrucomicrobiaceae</taxon>
        <taxon>Haloferula</taxon>
    </lineage>
</organism>
<dbReference type="InterPro" id="IPR029010">
    <property type="entry name" value="ThuA-like"/>
</dbReference>
<sequence length="319" mass="35867">MNRIVRSMMMAGTLTLGAMAADKQIVFIAGDRSHGSGEHEFNAGCLLLAKALNEQSGLGVHATVVRSDWPTKDRSVLEKADGVVIYCDASSAISGEWEYLDGLAQQGKGLMFMHYAVHPAKPDADRWQRHWVGATMEDNYSVNPHWVAKLQVDEDHPIARGLPKDFEAFDEFYYNMRFQEDREKVMDLVTAVPSRERMRRYINMWDWHGAEGMGKEQTLMWGVQRDDGGRGVGFVGGHYHKNWALDRFRTVVLNAIVWVSGMDVPEGGVKSLPVSEDQLNENLDIYPGQENPRLSLPDVAEVLAQDPAPIPTDREKKPE</sequence>
<reference evidence="3 4" key="1">
    <citation type="submission" date="2020-08" db="EMBL/GenBank/DDBJ databases">
        <title>Genomic Encyclopedia of Type Strains, Phase IV (KMG-IV): sequencing the most valuable type-strain genomes for metagenomic binning, comparative biology and taxonomic classification.</title>
        <authorList>
            <person name="Goeker M."/>
        </authorList>
    </citation>
    <scope>NUCLEOTIDE SEQUENCE [LARGE SCALE GENOMIC DNA]</scope>
    <source>
        <strain evidence="3 4">YC6886</strain>
    </source>
</reference>
<protein>
    <submittedName>
        <fullName evidence="3">Type 1 glutamine amidotransferase</fullName>
    </submittedName>
</protein>
<keyword evidence="3" id="KW-0808">Transferase</keyword>
<evidence type="ECO:0000256" key="1">
    <source>
        <dbReference type="SAM" id="SignalP"/>
    </source>
</evidence>
<dbReference type="InterPro" id="IPR029062">
    <property type="entry name" value="Class_I_gatase-like"/>
</dbReference>
<keyword evidence="3" id="KW-0315">Glutamine amidotransferase</keyword>
<dbReference type="AlphaFoldDB" id="A0A840V2A5"/>
<dbReference type="Proteomes" id="UP000557717">
    <property type="component" value="Unassembled WGS sequence"/>
</dbReference>
<dbReference type="SUPFAM" id="SSF52317">
    <property type="entry name" value="Class I glutamine amidotransferase-like"/>
    <property type="match status" value="1"/>
</dbReference>